<reference evidence="1 2" key="1">
    <citation type="journal article" date="2023" name="Arcadia Sci">
        <title>De novo assembly of a long-read Amblyomma americanum tick genome.</title>
        <authorList>
            <person name="Chou S."/>
            <person name="Poskanzer K.E."/>
            <person name="Rollins M."/>
            <person name="Thuy-Boun P.S."/>
        </authorList>
    </citation>
    <scope>NUCLEOTIDE SEQUENCE [LARGE SCALE GENOMIC DNA]</scope>
    <source>
        <strain evidence="1">F_SG_1</strain>
        <tissue evidence="1">Salivary glands</tissue>
    </source>
</reference>
<evidence type="ECO:0000313" key="2">
    <source>
        <dbReference type="Proteomes" id="UP001321473"/>
    </source>
</evidence>
<keyword evidence="2" id="KW-1185">Reference proteome</keyword>
<organism evidence="1 2">
    <name type="scientific">Amblyomma americanum</name>
    <name type="common">Lone star tick</name>
    <dbReference type="NCBI Taxonomy" id="6943"/>
    <lineage>
        <taxon>Eukaryota</taxon>
        <taxon>Metazoa</taxon>
        <taxon>Ecdysozoa</taxon>
        <taxon>Arthropoda</taxon>
        <taxon>Chelicerata</taxon>
        <taxon>Arachnida</taxon>
        <taxon>Acari</taxon>
        <taxon>Parasitiformes</taxon>
        <taxon>Ixodida</taxon>
        <taxon>Ixodoidea</taxon>
        <taxon>Ixodidae</taxon>
        <taxon>Amblyomminae</taxon>
        <taxon>Amblyomma</taxon>
    </lineage>
</organism>
<dbReference type="Proteomes" id="UP001321473">
    <property type="component" value="Unassembled WGS sequence"/>
</dbReference>
<comment type="caution">
    <text evidence="1">The sequence shown here is derived from an EMBL/GenBank/DDBJ whole genome shotgun (WGS) entry which is preliminary data.</text>
</comment>
<name>A0AAQ4DFL3_AMBAM</name>
<evidence type="ECO:0000313" key="1">
    <source>
        <dbReference type="EMBL" id="KAK8761253.1"/>
    </source>
</evidence>
<gene>
    <name evidence="1" type="ORF">V5799_027480</name>
</gene>
<dbReference type="AlphaFoldDB" id="A0AAQ4DFL3"/>
<feature type="non-terminal residue" evidence="1">
    <location>
        <position position="144"/>
    </location>
</feature>
<proteinExistence type="predicted"/>
<protein>
    <submittedName>
        <fullName evidence="1">Uncharacterized protein</fullName>
    </submittedName>
</protein>
<dbReference type="EMBL" id="JARKHS020031385">
    <property type="protein sequence ID" value="KAK8761253.1"/>
    <property type="molecule type" value="Genomic_DNA"/>
</dbReference>
<accession>A0AAQ4DFL3</accession>
<sequence length="144" mass="16156">MQDLQVEALYSFQGGCTYSSYFLIAVKQLVCTVGHSAVVAPVYPPDKFCDFLYYCNVAVINDTLQGADVQTSWTVFQNKSTSYQDTKAGISFHFRYISAEQLRKASSKLTALTQNNIKHYGVLNVVTVSSKLEQEVDKLKDVFE</sequence>